<keyword evidence="3" id="KW-1185">Reference proteome</keyword>
<feature type="compositionally biased region" description="Low complexity" evidence="1">
    <location>
        <begin position="221"/>
        <end position="245"/>
    </location>
</feature>
<dbReference type="AlphaFoldDB" id="D7G541"/>
<evidence type="ECO:0000313" key="2">
    <source>
        <dbReference type="EMBL" id="CBJ33804.1"/>
    </source>
</evidence>
<feature type="region of interest" description="Disordered" evidence="1">
    <location>
        <begin position="196"/>
        <end position="246"/>
    </location>
</feature>
<accession>D7G541</accession>
<organism evidence="2 3">
    <name type="scientific">Ectocarpus siliculosus</name>
    <name type="common">Brown alga</name>
    <name type="synonym">Conferva siliculosa</name>
    <dbReference type="NCBI Taxonomy" id="2880"/>
    <lineage>
        <taxon>Eukaryota</taxon>
        <taxon>Sar</taxon>
        <taxon>Stramenopiles</taxon>
        <taxon>Ochrophyta</taxon>
        <taxon>PX clade</taxon>
        <taxon>Phaeophyceae</taxon>
        <taxon>Ectocarpales</taxon>
        <taxon>Ectocarpaceae</taxon>
        <taxon>Ectocarpus</taxon>
    </lineage>
</organism>
<reference evidence="2 3" key="1">
    <citation type="journal article" date="2010" name="Nature">
        <title>The Ectocarpus genome and the independent evolution of multicellularity in brown algae.</title>
        <authorList>
            <person name="Cock J.M."/>
            <person name="Sterck L."/>
            <person name="Rouze P."/>
            <person name="Scornet D."/>
            <person name="Allen A.E."/>
            <person name="Amoutzias G."/>
            <person name="Anthouard V."/>
            <person name="Artiguenave F."/>
            <person name="Aury J.M."/>
            <person name="Badger J.H."/>
            <person name="Beszteri B."/>
            <person name="Billiau K."/>
            <person name="Bonnet E."/>
            <person name="Bothwell J.H."/>
            <person name="Bowler C."/>
            <person name="Boyen C."/>
            <person name="Brownlee C."/>
            <person name="Carrano C.J."/>
            <person name="Charrier B."/>
            <person name="Cho G.Y."/>
            <person name="Coelho S.M."/>
            <person name="Collen J."/>
            <person name="Corre E."/>
            <person name="Da Silva C."/>
            <person name="Delage L."/>
            <person name="Delaroque N."/>
            <person name="Dittami S.M."/>
            <person name="Doulbeau S."/>
            <person name="Elias M."/>
            <person name="Farnham G."/>
            <person name="Gachon C.M."/>
            <person name="Gschloessl B."/>
            <person name="Heesch S."/>
            <person name="Jabbari K."/>
            <person name="Jubin C."/>
            <person name="Kawai H."/>
            <person name="Kimura K."/>
            <person name="Kloareg B."/>
            <person name="Kupper F.C."/>
            <person name="Lang D."/>
            <person name="Le Bail A."/>
            <person name="Leblanc C."/>
            <person name="Lerouge P."/>
            <person name="Lohr M."/>
            <person name="Lopez P.J."/>
            <person name="Martens C."/>
            <person name="Maumus F."/>
            <person name="Michel G."/>
            <person name="Miranda-Saavedra D."/>
            <person name="Morales J."/>
            <person name="Moreau H."/>
            <person name="Motomura T."/>
            <person name="Nagasato C."/>
            <person name="Napoli C.A."/>
            <person name="Nelson D.R."/>
            <person name="Nyvall-Collen P."/>
            <person name="Peters A.F."/>
            <person name="Pommier C."/>
            <person name="Potin P."/>
            <person name="Poulain J."/>
            <person name="Quesneville H."/>
            <person name="Read B."/>
            <person name="Rensing S.A."/>
            <person name="Ritter A."/>
            <person name="Rousvoal S."/>
            <person name="Samanta M."/>
            <person name="Samson G."/>
            <person name="Schroeder D.C."/>
            <person name="Segurens B."/>
            <person name="Strittmatter M."/>
            <person name="Tonon T."/>
            <person name="Tregear J.W."/>
            <person name="Valentin K."/>
            <person name="von Dassow P."/>
            <person name="Yamagishi T."/>
            <person name="Van de Peer Y."/>
            <person name="Wincker P."/>
        </authorList>
    </citation>
    <scope>NUCLEOTIDE SEQUENCE [LARGE SCALE GENOMIC DNA]</scope>
    <source>
        <strain evidence="3">Ec32 / CCAP1310/4</strain>
    </source>
</reference>
<sequence>MAKKKLELRFAAREKFSLMDKGTRETTAAKSIQRVKAEVERQATQLWEEGFTYAPAMNGDDTETPPSAPRVVFENALTEEGFLGFARDLDILALPFATHTGLISLFRRYASKLTKGAALQARAKGLFSWLCKSSGVHRLGKEDIAKLLDGLGLPRISDEDALPYTYADGMWDYNAFCRHLHDNQWITEVADGDESVTSGNRLSGSADGASADSRQRDSDESSTSSDPSELASAVSDSSVSTDDSTPWADRFVGMKKDGFEKAIQELACTVRLPGEACECEGCSTRRVREAKLEHQEGTTMDKEMERLRIKMHAKELHTSWATVRLYFEILAPNAAKLFAAKANASQDIFGSPWSSPTSRNLLFDNDQMLQEIFLTLVGRQGDRDSLNDREGGSRNQLEDTTVLKGLRADCRWVFSLSSCRRSRRKFRVSALTMFRCA</sequence>
<evidence type="ECO:0000313" key="3">
    <source>
        <dbReference type="Proteomes" id="UP000002630"/>
    </source>
</evidence>
<dbReference type="InParanoid" id="D7G541"/>
<dbReference type="EMBL" id="FN649760">
    <property type="protein sequence ID" value="CBJ33804.1"/>
    <property type="molecule type" value="Genomic_DNA"/>
</dbReference>
<name>D7G541_ECTSI</name>
<feature type="compositionally biased region" description="Low complexity" evidence="1">
    <location>
        <begin position="202"/>
        <end position="212"/>
    </location>
</feature>
<protein>
    <submittedName>
        <fullName evidence="2">Uncharacterized protein</fullName>
    </submittedName>
</protein>
<evidence type="ECO:0000256" key="1">
    <source>
        <dbReference type="SAM" id="MobiDB-lite"/>
    </source>
</evidence>
<gene>
    <name evidence="2" type="ORF">Esi_0618_0006</name>
</gene>
<proteinExistence type="predicted"/>
<dbReference type="Proteomes" id="UP000002630">
    <property type="component" value="Unassembled WGS sequence"/>
</dbReference>